<evidence type="ECO:0000313" key="1">
    <source>
        <dbReference type="EMBL" id="PCJ03497.1"/>
    </source>
</evidence>
<gene>
    <name evidence="1" type="ORF">COB13_02415</name>
</gene>
<reference evidence="1" key="2">
    <citation type="journal article" date="2018" name="ISME J.">
        <title>A dynamic microbial community with high functional redundancy inhabits the cold, oxic subseafloor aquifer.</title>
        <authorList>
            <person name="Tully B.J."/>
            <person name="Wheat C.G."/>
            <person name="Glazer B.T."/>
            <person name="Huber J.A."/>
        </authorList>
    </citation>
    <scope>NUCLEOTIDE SEQUENCE</scope>
    <source>
        <strain evidence="1">NORP83</strain>
    </source>
</reference>
<name>A0A2A4Z909_9PROT</name>
<accession>A0A2A4Z909</accession>
<proteinExistence type="predicted"/>
<dbReference type="EMBL" id="NVUS01000002">
    <property type="protein sequence ID" value="PCJ03497.1"/>
    <property type="molecule type" value="Genomic_DNA"/>
</dbReference>
<reference key="1">
    <citation type="submission" date="2017-08" db="EMBL/GenBank/DDBJ databases">
        <title>A dynamic microbial community with high functional redundancy inhabits the cold, oxic subseafloor aquifer.</title>
        <authorList>
            <person name="Tully B.J."/>
            <person name="Wheat C.G."/>
            <person name="Glazer B.T."/>
            <person name="Huber J.A."/>
        </authorList>
    </citation>
    <scope>NUCLEOTIDE SEQUENCE [LARGE SCALE GENOMIC DNA]</scope>
</reference>
<protein>
    <submittedName>
        <fullName evidence="1">Uncharacterized protein</fullName>
    </submittedName>
</protein>
<sequence length="254" mass="29145">MLAGVFVFLFAKLLENMYISIMKFRKNLPFILPVVTAAKAIFTHYGLTHPWTELIPGNYMIAASGGILFLYSWQQIIDPNSTFRSKWKQVFSSFEIEQIFANPLYQKGKGDVDRVALYARLRFKKSISNAKIKIFITPNQVGNEKRQFVMSVPLGDREKDEIMNEFPILVKHISRPNWTPRHDSFGLDTVNEGTNYDKAKSSLSNFQGLIELELNGTTRDFFIYTAPMKNSLSTGIRAIETKDINLLKTHYKSN</sequence>
<dbReference type="AlphaFoldDB" id="A0A2A4Z909"/>
<comment type="caution">
    <text evidence="1">The sequence shown here is derived from an EMBL/GenBank/DDBJ whole genome shotgun (WGS) entry which is preliminary data.</text>
</comment>
<organism evidence="1">
    <name type="scientific">OCS116 cluster bacterium</name>
    <dbReference type="NCBI Taxonomy" id="2030921"/>
    <lineage>
        <taxon>Bacteria</taxon>
        <taxon>Pseudomonadati</taxon>
        <taxon>Pseudomonadota</taxon>
        <taxon>Alphaproteobacteria</taxon>
        <taxon>OCS116 cluster</taxon>
    </lineage>
</organism>